<evidence type="ECO:0000313" key="11">
    <source>
        <dbReference type="Proteomes" id="UP000240883"/>
    </source>
</evidence>
<feature type="active site" evidence="7">
    <location>
        <position position="70"/>
    </location>
</feature>
<dbReference type="Proteomes" id="UP000240883">
    <property type="component" value="Unassembled WGS sequence"/>
</dbReference>
<keyword evidence="5" id="KW-0472">Membrane</keyword>
<evidence type="ECO:0000256" key="1">
    <source>
        <dbReference type="ARBA" id="ARBA00004273"/>
    </source>
</evidence>
<dbReference type="Gene3D" id="2.10.109.10">
    <property type="entry name" value="Umud Fragment, subunit A"/>
    <property type="match status" value="1"/>
</dbReference>
<dbReference type="STRING" id="1448308.A0A2T2NLB2"/>
<keyword evidence="2 8" id="KW-0999">Mitochondrion inner membrane</keyword>
<comment type="subcellular location">
    <subcellularLocation>
        <location evidence="1 8">Mitochondrion inner membrane</location>
    </subcellularLocation>
</comment>
<evidence type="ECO:0000256" key="6">
    <source>
        <dbReference type="ARBA" id="ARBA00038445"/>
    </source>
</evidence>
<dbReference type="PRINTS" id="PR00727">
    <property type="entry name" value="LEADERPTASE"/>
</dbReference>
<comment type="similarity">
    <text evidence="6">Belongs to the peptidase S26 family. IMP1 subfamily.</text>
</comment>
<dbReference type="CDD" id="cd06530">
    <property type="entry name" value="S26_SPase_I"/>
    <property type="match status" value="1"/>
</dbReference>
<dbReference type="InterPro" id="IPR000223">
    <property type="entry name" value="Pept_S26A_signal_pept_1"/>
</dbReference>
<sequence>MPPRIPSFLRSAFSHLRFRAAPKPAPHPLKSSLIDKDSTIWAVKFILKYGLVAHLFMRYVGFPHTVVGISMVPTIWSVPGRSSPWLLTSTLHRRGRNVRVGDVIMFTNPLKPQERSIKRVVGMPGDFVAVVTPGKEEKDLLAEGEDDRSGRVREEMIRVPEGHCWVAGDNLSWSRDSRTFGPVPLGLVKGKVVAIFAPWSERRWIGNDLHDVDERELLGLTRPT</sequence>
<feature type="active site" evidence="7">
    <location>
        <position position="118"/>
    </location>
</feature>
<dbReference type="PANTHER" id="PTHR12383">
    <property type="entry name" value="PROTEASE FAMILY S26 MITOCHONDRIAL INNER MEMBRANE PROTEASE-RELATED"/>
    <property type="match status" value="1"/>
</dbReference>
<reference evidence="10 11" key="1">
    <citation type="journal article" date="2018" name="Front. Microbiol.">
        <title>Genome-Wide Analysis of Corynespora cassiicola Leaf Fall Disease Putative Effectors.</title>
        <authorList>
            <person name="Lopez D."/>
            <person name="Ribeiro S."/>
            <person name="Label P."/>
            <person name="Fumanal B."/>
            <person name="Venisse J.S."/>
            <person name="Kohler A."/>
            <person name="de Oliveira R.R."/>
            <person name="Labutti K."/>
            <person name="Lipzen A."/>
            <person name="Lail K."/>
            <person name="Bauer D."/>
            <person name="Ohm R.A."/>
            <person name="Barry K.W."/>
            <person name="Spatafora J."/>
            <person name="Grigoriev I.V."/>
            <person name="Martin F.M."/>
            <person name="Pujade-Renaud V."/>
        </authorList>
    </citation>
    <scope>NUCLEOTIDE SEQUENCE [LARGE SCALE GENOMIC DNA]</scope>
    <source>
        <strain evidence="10 11">Philippines</strain>
    </source>
</reference>
<evidence type="ECO:0000256" key="5">
    <source>
        <dbReference type="ARBA" id="ARBA00023136"/>
    </source>
</evidence>
<dbReference type="InterPro" id="IPR019533">
    <property type="entry name" value="Peptidase_S26"/>
</dbReference>
<dbReference type="GO" id="GO:0006627">
    <property type="term" value="P:protein processing involved in protein targeting to mitochondrion"/>
    <property type="evidence" value="ECO:0007669"/>
    <property type="project" value="TreeGrafter"/>
</dbReference>
<evidence type="ECO:0000256" key="8">
    <source>
        <dbReference type="RuleBase" id="RU362041"/>
    </source>
</evidence>
<evidence type="ECO:0000313" key="10">
    <source>
        <dbReference type="EMBL" id="PSN66231.1"/>
    </source>
</evidence>
<protein>
    <recommendedName>
        <fullName evidence="8">Mitochondrial inner membrane protease subunit</fullName>
        <ecNumber evidence="8">3.4.21.-</ecNumber>
    </recommendedName>
</protein>
<dbReference type="OrthoDB" id="308440at2759"/>
<dbReference type="GO" id="GO:0042720">
    <property type="term" value="C:mitochondrial inner membrane peptidase complex"/>
    <property type="evidence" value="ECO:0007669"/>
    <property type="project" value="TreeGrafter"/>
</dbReference>
<dbReference type="NCBIfam" id="TIGR02227">
    <property type="entry name" value="sigpep_I_bact"/>
    <property type="match status" value="1"/>
</dbReference>
<organism evidence="10 11">
    <name type="scientific">Corynespora cassiicola Philippines</name>
    <dbReference type="NCBI Taxonomy" id="1448308"/>
    <lineage>
        <taxon>Eukaryota</taxon>
        <taxon>Fungi</taxon>
        <taxon>Dikarya</taxon>
        <taxon>Ascomycota</taxon>
        <taxon>Pezizomycotina</taxon>
        <taxon>Dothideomycetes</taxon>
        <taxon>Pleosporomycetidae</taxon>
        <taxon>Pleosporales</taxon>
        <taxon>Corynesporascaceae</taxon>
        <taxon>Corynespora</taxon>
    </lineage>
</organism>
<evidence type="ECO:0000259" key="9">
    <source>
        <dbReference type="Pfam" id="PF10502"/>
    </source>
</evidence>
<keyword evidence="4 8" id="KW-0496">Mitochondrion</keyword>
<evidence type="ECO:0000256" key="7">
    <source>
        <dbReference type="PIRSR" id="PIRSR600223-1"/>
    </source>
</evidence>
<keyword evidence="8" id="KW-0645">Protease</keyword>
<dbReference type="Pfam" id="PF10502">
    <property type="entry name" value="Peptidase_S26"/>
    <property type="match status" value="1"/>
</dbReference>
<feature type="domain" description="Peptidase S26" evidence="9">
    <location>
        <begin position="43"/>
        <end position="196"/>
    </location>
</feature>
<keyword evidence="11" id="KW-1185">Reference proteome</keyword>
<evidence type="ECO:0000256" key="3">
    <source>
        <dbReference type="ARBA" id="ARBA00022801"/>
    </source>
</evidence>
<gene>
    <name evidence="10" type="ORF">BS50DRAFT_588984</name>
</gene>
<dbReference type="EMBL" id="KZ678136">
    <property type="protein sequence ID" value="PSN66231.1"/>
    <property type="molecule type" value="Genomic_DNA"/>
</dbReference>
<dbReference type="SUPFAM" id="SSF51306">
    <property type="entry name" value="LexA/Signal peptidase"/>
    <property type="match status" value="1"/>
</dbReference>
<keyword evidence="3 8" id="KW-0378">Hydrolase</keyword>
<dbReference type="AlphaFoldDB" id="A0A2T2NLB2"/>
<dbReference type="InterPro" id="IPR036286">
    <property type="entry name" value="LexA/Signal_pep-like_sf"/>
</dbReference>
<dbReference type="EC" id="3.4.21.-" evidence="8"/>
<accession>A0A2T2NLB2</accession>
<evidence type="ECO:0000256" key="4">
    <source>
        <dbReference type="ARBA" id="ARBA00023128"/>
    </source>
</evidence>
<evidence type="ECO:0000256" key="2">
    <source>
        <dbReference type="ARBA" id="ARBA00022792"/>
    </source>
</evidence>
<dbReference type="GO" id="GO:0006465">
    <property type="term" value="P:signal peptide processing"/>
    <property type="evidence" value="ECO:0007669"/>
    <property type="project" value="InterPro"/>
</dbReference>
<dbReference type="InterPro" id="IPR052064">
    <property type="entry name" value="Mito_IMP1_subunit"/>
</dbReference>
<dbReference type="PANTHER" id="PTHR12383:SF16">
    <property type="entry name" value="MITOCHONDRIAL INNER MEMBRANE PROTEASE SUBUNIT 1"/>
    <property type="match status" value="1"/>
</dbReference>
<name>A0A2T2NLB2_CORCC</name>
<dbReference type="GO" id="GO:0004252">
    <property type="term" value="F:serine-type endopeptidase activity"/>
    <property type="evidence" value="ECO:0007669"/>
    <property type="project" value="InterPro"/>
</dbReference>
<proteinExistence type="inferred from homology"/>